<dbReference type="InterPro" id="IPR005840">
    <property type="entry name" value="Ribosomal_uS12_MeSTrfase_RimO"/>
</dbReference>
<feature type="binding site" evidence="8">
    <location>
        <position position="231"/>
    </location>
    <ligand>
        <name>[4Fe-4S] cluster</name>
        <dbReference type="ChEBI" id="CHEBI:49883"/>
        <label>2</label>
        <note>4Fe-4S-S-AdoMet</note>
    </ligand>
</feature>
<dbReference type="OrthoDB" id="9805215at2"/>
<dbReference type="PROSITE" id="PS51449">
    <property type="entry name" value="MTTASE_N"/>
    <property type="match status" value="1"/>
</dbReference>
<feature type="region of interest" description="Disordered" evidence="9">
    <location>
        <begin position="29"/>
        <end position="60"/>
    </location>
</feature>
<dbReference type="PROSITE" id="PS01278">
    <property type="entry name" value="MTTASE_RADICAL"/>
    <property type="match status" value="1"/>
</dbReference>
<dbReference type="GO" id="GO:0006400">
    <property type="term" value="P:tRNA modification"/>
    <property type="evidence" value="ECO:0007669"/>
    <property type="project" value="InterPro"/>
</dbReference>
<dbReference type="GO" id="GO:0103039">
    <property type="term" value="F:protein methylthiotransferase activity"/>
    <property type="evidence" value="ECO:0007669"/>
    <property type="project" value="UniProtKB-EC"/>
</dbReference>
<evidence type="ECO:0000256" key="6">
    <source>
        <dbReference type="ARBA" id="ARBA00023004"/>
    </source>
</evidence>
<keyword evidence="13" id="KW-0687">Ribonucleoprotein</keyword>
<evidence type="ECO:0000256" key="1">
    <source>
        <dbReference type="ARBA" id="ARBA00022485"/>
    </source>
</evidence>
<dbReference type="Pfam" id="PF18693">
    <property type="entry name" value="TRAM_2"/>
    <property type="match status" value="1"/>
</dbReference>
<feature type="binding site" evidence="8">
    <location>
        <position position="238"/>
    </location>
    <ligand>
        <name>[4Fe-4S] cluster</name>
        <dbReference type="ChEBI" id="CHEBI:49883"/>
        <label>2</label>
        <note>4Fe-4S-S-AdoMet</note>
    </ligand>
</feature>
<evidence type="ECO:0000256" key="9">
    <source>
        <dbReference type="SAM" id="MobiDB-lite"/>
    </source>
</evidence>
<dbReference type="SFLD" id="SFLDG01082">
    <property type="entry name" value="B12-binding_domain_containing"/>
    <property type="match status" value="1"/>
</dbReference>
<dbReference type="SUPFAM" id="SSF102114">
    <property type="entry name" value="Radical SAM enzymes"/>
    <property type="match status" value="1"/>
</dbReference>
<sequence>MLKTSTESATIIPLSSSATLKDTATVFNPAQAPMQKQDAKQSAVTDTSEPYHHKANHNENRSIAQSGDAIGQTSAASPAISAPKIGFVSLGCPKALVDSERIITELSRDGYQVASDYEGADLVVVNTCGFIESAVQESLDAIGEAISKNGKVIVTGCLGKEADKIRAMHPAVLAVTGAHAYDEVITAVALHVPKPERSTDTEYNPKIDLINEAGIKLTPSHYAYLKISEGCNHRCTFCIIPSLRGDLVSRPIDSVMNEAMALKKAGVKELLIISQDTSAYGLDLKYKTSFWNGMPLKSKFYDLCQALNDLGIWVRLHYVYPYPHVDKVVELMGEKKLLPYLDIPFQHASHSILKAMKRPAHSENTLARIHAWREICPDIVIRSTFVVGFPGETEEDFQCLLDWLVEARLDRVGAFTYSEVEGAVANDLPNHVPEDIKQERYERLMTLQQDISAQKLQEKIGKTLMVLVDEIDSEEGVAICRSYADAPEIDGHVYVDDITAAVQVGQFLTVTIDDASEYDLFASYNG</sequence>
<dbReference type="Gene3D" id="3.80.30.20">
    <property type="entry name" value="tm_1862 like domain"/>
    <property type="match status" value="1"/>
</dbReference>
<dbReference type="NCBIfam" id="TIGR00089">
    <property type="entry name" value="MiaB/RimO family radical SAM methylthiotransferase"/>
    <property type="match status" value="1"/>
</dbReference>
<dbReference type="InterPro" id="IPR007197">
    <property type="entry name" value="rSAM"/>
</dbReference>
<dbReference type="FunFam" id="3.80.30.20:FF:000001">
    <property type="entry name" value="tRNA-2-methylthio-N(6)-dimethylallyladenosine synthase 2"/>
    <property type="match status" value="1"/>
</dbReference>
<dbReference type="InterPro" id="IPR012340">
    <property type="entry name" value="NA-bd_OB-fold"/>
</dbReference>
<comment type="similarity">
    <text evidence="8">Belongs to the methylthiotransferase family. RimO subfamily.</text>
</comment>
<protein>
    <recommendedName>
        <fullName evidence="8">Ribosomal protein uS12 methylthiotransferase RimO</fullName>
        <shortName evidence="8">uS12 MTTase</shortName>
        <shortName evidence="8">uS12 methylthiotransferase</shortName>
        <ecNumber evidence="8">2.8.4.4</ecNumber>
    </recommendedName>
    <alternativeName>
        <fullName evidence="8">Ribosomal protein uS12 (aspartate-C(3))-methylthiotransferase</fullName>
    </alternativeName>
    <alternativeName>
        <fullName evidence="8">Ribosome maturation factor RimO</fullName>
    </alternativeName>
</protein>
<dbReference type="InterPro" id="IPR058240">
    <property type="entry name" value="rSAM_sf"/>
</dbReference>
<dbReference type="KEGG" id="pur:AOC03_10630"/>
<feature type="binding site" evidence="8">
    <location>
        <position position="92"/>
    </location>
    <ligand>
        <name>[4Fe-4S] cluster</name>
        <dbReference type="ChEBI" id="CHEBI:49883"/>
        <label>1</label>
    </ligand>
</feature>
<dbReference type="RefSeq" id="WP_062535839.1">
    <property type="nucleotide sequence ID" value="NZ_CP012678.1"/>
</dbReference>
<dbReference type="FunFam" id="3.40.50.12160:FF:000002">
    <property type="entry name" value="Ribosomal protein S12 methylthiotransferase RimO"/>
    <property type="match status" value="1"/>
</dbReference>
<keyword evidence="5 8" id="KW-0479">Metal-binding</keyword>
<gene>
    <name evidence="8" type="primary">rimO</name>
    <name evidence="13" type="ORF">AOC03_10630</name>
</gene>
<dbReference type="InterPro" id="IPR006638">
    <property type="entry name" value="Elp3/MiaA/NifB-like_rSAM"/>
</dbReference>
<keyword evidence="7 8" id="KW-0411">Iron-sulfur</keyword>
<keyword evidence="1 8" id="KW-0004">4Fe-4S</keyword>
<dbReference type="Proteomes" id="UP000059847">
    <property type="component" value="Chromosome"/>
</dbReference>
<dbReference type="PROSITE" id="PS50926">
    <property type="entry name" value="TRAM"/>
    <property type="match status" value="1"/>
</dbReference>
<evidence type="ECO:0000256" key="2">
    <source>
        <dbReference type="ARBA" id="ARBA00022490"/>
    </source>
</evidence>
<dbReference type="HAMAP" id="MF_01865">
    <property type="entry name" value="MTTase_RimO"/>
    <property type="match status" value="1"/>
</dbReference>
<organism evidence="13 14">
    <name type="scientific">Psychrobacter urativorans</name>
    <dbReference type="NCBI Taxonomy" id="45610"/>
    <lineage>
        <taxon>Bacteria</taxon>
        <taxon>Pseudomonadati</taxon>
        <taxon>Pseudomonadota</taxon>
        <taxon>Gammaproteobacteria</taxon>
        <taxon>Moraxellales</taxon>
        <taxon>Moraxellaceae</taxon>
        <taxon>Psychrobacter</taxon>
    </lineage>
</organism>
<dbReference type="InterPro" id="IPR023404">
    <property type="entry name" value="rSAM_horseshoe"/>
</dbReference>
<dbReference type="InterPro" id="IPR005839">
    <property type="entry name" value="Methylthiotransferase"/>
</dbReference>
<dbReference type="GO" id="GO:0051539">
    <property type="term" value="F:4 iron, 4 sulfur cluster binding"/>
    <property type="evidence" value="ECO:0007669"/>
    <property type="project" value="UniProtKB-UniRule"/>
</dbReference>
<keyword evidence="14" id="KW-1185">Reference proteome</keyword>
<dbReference type="PANTHER" id="PTHR43837">
    <property type="entry name" value="RIBOSOMAL PROTEIN S12 METHYLTHIOTRANSFERASE RIMO"/>
    <property type="match status" value="1"/>
</dbReference>
<keyword evidence="4 8" id="KW-0949">S-adenosyl-L-methionine</keyword>
<feature type="domain" description="TRAM" evidence="10">
    <location>
        <begin position="457"/>
        <end position="526"/>
    </location>
</feature>
<evidence type="ECO:0000256" key="7">
    <source>
        <dbReference type="ARBA" id="ARBA00023014"/>
    </source>
</evidence>
<keyword evidence="13" id="KW-0689">Ribosomal protein</keyword>
<dbReference type="InterPro" id="IPR038135">
    <property type="entry name" value="Methylthiotransferase_N_sf"/>
</dbReference>
<reference evidence="13 14" key="1">
    <citation type="submission" date="2015-09" db="EMBL/GenBank/DDBJ databases">
        <title>Complete genome of Psychrobacter urativorans R10.10B.</title>
        <authorList>
            <person name="See-Too W.S."/>
            <person name="Chan K.G."/>
        </authorList>
    </citation>
    <scope>NUCLEOTIDE SEQUENCE [LARGE SCALE GENOMIC DNA]</scope>
    <source>
        <strain evidence="13 14">R10.10B</strain>
    </source>
</reference>
<dbReference type="PROSITE" id="PS51918">
    <property type="entry name" value="RADICAL_SAM"/>
    <property type="match status" value="1"/>
</dbReference>
<dbReference type="InterPro" id="IPR013848">
    <property type="entry name" value="Methylthiotransferase_N"/>
</dbReference>
<evidence type="ECO:0000259" key="12">
    <source>
        <dbReference type="PROSITE" id="PS51918"/>
    </source>
</evidence>
<keyword evidence="3 8" id="KW-0808">Transferase</keyword>
<dbReference type="SFLD" id="SFLDG01061">
    <property type="entry name" value="methylthiotransferase"/>
    <property type="match status" value="1"/>
</dbReference>
<dbReference type="GO" id="GO:0005829">
    <property type="term" value="C:cytosol"/>
    <property type="evidence" value="ECO:0007669"/>
    <property type="project" value="TreeGrafter"/>
</dbReference>
<dbReference type="PANTHER" id="PTHR43837:SF1">
    <property type="entry name" value="RIBOSOMAL PROTEIN US12 METHYLTHIOTRANSFERASE RIMO"/>
    <property type="match status" value="1"/>
</dbReference>
<dbReference type="GO" id="GO:0046872">
    <property type="term" value="F:metal ion binding"/>
    <property type="evidence" value="ECO:0007669"/>
    <property type="project" value="UniProtKB-KW"/>
</dbReference>
<evidence type="ECO:0000256" key="3">
    <source>
        <dbReference type="ARBA" id="ARBA00022679"/>
    </source>
</evidence>
<comment type="cofactor">
    <cofactor evidence="8">
        <name>[4Fe-4S] cluster</name>
        <dbReference type="ChEBI" id="CHEBI:49883"/>
    </cofactor>
    <text evidence="8">Binds 2 [4Fe-4S] clusters. One cluster is coordinated with 3 cysteines and an exchangeable S-adenosyl-L-methionine.</text>
</comment>
<evidence type="ECO:0000259" key="11">
    <source>
        <dbReference type="PROSITE" id="PS51449"/>
    </source>
</evidence>
<feature type="binding site" evidence="8">
    <location>
        <position position="157"/>
    </location>
    <ligand>
        <name>[4Fe-4S] cluster</name>
        <dbReference type="ChEBI" id="CHEBI:49883"/>
        <label>1</label>
    </ligand>
</feature>
<dbReference type="SFLD" id="SFLDS00029">
    <property type="entry name" value="Radical_SAM"/>
    <property type="match status" value="1"/>
</dbReference>
<evidence type="ECO:0000256" key="4">
    <source>
        <dbReference type="ARBA" id="ARBA00022691"/>
    </source>
</evidence>
<keyword evidence="2 8" id="KW-0963">Cytoplasm</keyword>
<feature type="domain" description="MTTase N-terminal" evidence="11">
    <location>
        <begin position="83"/>
        <end position="193"/>
    </location>
</feature>
<dbReference type="Pfam" id="PF04055">
    <property type="entry name" value="Radical_SAM"/>
    <property type="match status" value="1"/>
</dbReference>
<dbReference type="SFLD" id="SFLDF00274">
    <property type="entry name" value="ribosomal_protein_S12_methylth"/>
    <property type="match status" value="1"/>
</dbReference>
<feature type="domain" description="Radical SAM core" evidence="12">
    <location>
        <begin position="217"/>
        <end position="454"/>
    </location>
</feature>
<dbReference type="EMBL" id="CP012678">
    <property type="protein sequence ID" value="ALF60437.1"/>
    <property type="molecule type" value="Genomic_DNA"/>
</dbReference>
<dbReference type="AlphaFoldDB" id="A0A0M3V9D2"/>
<comment type="subcellular location">
    <subcellularLocation>
        <location evidence="8">Cytoplasm</location>
    </subcellularLocation>
</comment>
<evidence type="ECO:0000256" key="8">
    <source>
        <dbReference type="HAMAP-Rule" id="MF_01865"/>
    </source>
</evidence>
<dbReference type="EC" id="2.8.4.4" evidence="8"/>
<dbReference type="InterPro" id="IPR020612">
    <property type="entry name" value="Methylthiotransferase_CS"/>
</dbReference>
<dbReference type="Pfam" id="PF00919">
    <property type="entry name" value="UPF0004"/>
    <property type="match status" value="1"/>
</dbReference>
<dbReference type="CDD" id="cd01335">
    <property type="entry name" value="Radical_SAM"/>
    <property type="match status" value="1"/>
</dbReference>
<dbReference type="GO" id="GO:0005840">
    <property type="term" value="C:ribosome"/>
    <property type="evidence" value="ECO:0007669"/>
    <property type="project" value="UniProtKB-KW"/>
</dbReference>
<dbReference type="NCBIfam" id="TIGR01125">
    <property type="entry name" value="30S ribosomal protein S12 methylthiotransferase RimO"/>
    <property type="match status" value="1"/>
</dbReference>
<dbReference type="Gene3D" id="3.40.50.12160">
    <property type="entry name" value="Methylthiotransferase, N-terminal domain"/>
    <property type="match status" value="1"/>
</dbReference>
<feature type="binding site" evidence="8">
    <location>
        <position position="128"/>
    </location>
    <ligand>
        <name>[4Fe-4S] cluster</name>
        <dbReference type="ChEBI" id="CHEBI:49883"/>
        <label>1</label>
    </ligand>
</feature>
<name>A0A0M3V9D2_9GAMM</name>
<evidence type="ECO:0000313" key="14">
    <source>
        <dbReference type="Proteomes" id="UP000059847"/>
    </source>
</evidence>
<feature type="compositionally biased region" description="Basic and acidic residues" evidence="9">
    <location>
        <begin position="49"/>
        <end position="60"/>
    </location>
</feature>
<dbReference type="Gene3D" id="2.40.50.140">
    <property type="entry name" value="Nucleic acid-binding proteins"/>
    <property type="match status" value="1"/>
</dbReference>
<feature type="binding site" evidence="8">
    <location>
        <position position="235"/>
    </location>
    <ligand>
        <name>[4Fe-4S] cluster</name>
        <dbReference type="ChEBI" id="CHEBI:49883"/>
        <label>2</label>
        <note>4Fe-4S-S-AdoMet</note>
    </ligand>
</feature>
<comment type="catalytic activity">
    <reaction evidence="8">
        <text>L-aspartate(89)-[ribosomal protein uS12]-hydrogen + (sulfur carrier)-SH + AH2 + 2 S-adenosyl-L-methionine = 3-methylsulfanyl-L-aspartate(89)-[ribosomal protein uS12]-hydrogen + (sulfur carrier)-H + 5'-deoxyadenosine + L-methionine + A + S-adenosyl-L-homocysteine + 2 H(+)</text>
        <dbReference type="Rhea" id="RHEA:37087"/>
        <dbReference type="Rhea" id="RHEA-COMP:10460"/>
        <dbReference type="Rhea" id="RHEA-COMP:10461"/>
        <dbReference type="Rhea" id="RHEA-COMP:14737"/>
        <dbReference type="Rhea" id="RHEA-COMP:14739"/>
        <dbReference type="ChEBI" id="CHEBI:13193"/>
        <dbReference type="ChEBI" id="CHEBI:15378"/>
        <dbReference type="ChEBI" id="CHEBI:17319"/>
        <dbReference type="ChEBI" id="CHEBI:17499"/>
        <dbReference type="ChEBI" id="CHEBI:29917"/>
        <dbReference type="ChEBI" id="CHEBI:29961"/>
        <dbReference type="ChEBI" id="CHEBI:57844"/>
        <dbReference type="ChEBI" id="CHEBI:57856"/>
        <dbReference type="ChEBI" id="CHEBI:59789"/>
        <dbReference type="ChEBI" id="CHEBI:64428"/>
        <dbReference type="ChEBI" id="CHEBI:73599"/>
        <dbReference type="EC" id="2.8.4.4"/>
    </reaction>
</comment>
<evidence type="ECO:0000313" key="13">
    <source>
        <dbReference type="EMBL" id="ALF60437.1"/>
    </source>
</evidence>
<dbReference type="GO" id="GO:0035599">
    <property type="term" value="F:aspartic acid methylthiotransferase activity"/>
    <property type="evidence" value="ECO:0007669"/>
    <property type="project" value="TreeGrafter"/>
</dbReference>
<dbReference type="STRING" id="45610.AOC03_10630"/>
<comment type="function">
    <text evidence="8">Catalyzes the methylthiolation of an aspartic acid residue of ribosomal protein uS12.</text>
</comment>
<evidence type="ECO:0000256" key="5">
    <source>
        <dbReference type="ARBA" id="ARBA00022723"/>
    </source>
</evidence>
<evidence type="ECO:0000259" key="10">
    <source>
        <dbReference type="PROSITE" id="PS50926"/>
    </source>
</evidence>
<dbReference type="SMART" id="SM00729">
    <property type="entry name" value="Elp3"/>
    <property type="match status" value="1"/>
</dbReference>
<proteinExistence type="inferred from homology"/>
<keyword evidence="6 8" id="KW-0408">Iron</keyword>
<dbReference type="InterPro" id="IPR002792">
    <property type="entry name" value="TRAM_dom"/>
</dbReference>
<accession>A0A0M3V9D2</accession>